<dbReference type="Proteomes" id="UP001239445">
    <property type="component" value="Unassembled WGS sequence"/>
</dbReference>
<dbReference type="PANTHER" id="PTHR28583">
    <property type="entry name" value="ACID AMIDASE"/>
    <property type="match status" value="1"/>
</dbReference>
<accession>A0AAJ0BKX6</accession>
<evidence type="ECO:0000313" key="5">
    <source>
        <dbReference type="Proteomes" id="UP001239445"/>
    </source>
</evidence>
<comment type="caution">
    <text evidence="4">The sequence shown here is derived from an EMBL/GenBank/DDBJ whole genome shotgun (WGS) entry which is preliminary data.</text>
</comment>
<organism evidence="4 5">
    <name type="scientific">Echria macrotheca</name>
    <dbReference type="NCBI Taxonomy" id="438768"/>
    <lineage>
        <taxon>Eukaryota</taxon>
        <taxon>Fungi</taxon>
        <taxon>Dikarya</taxon>
        <taxon>Ascomycota</taxon>
        <taxon>Pezizomycotina</taxon>
        <taxon>Sordariomycetes</taxon>
        <taxon>Sordariomycetidae</taxon>
        <taxon>Sordariales</taxon>
        <taxon>Schizotheciaceae</taxon>
        <taxon>Echria</taxon>
    </lineage>
</organism>
<name>A0AAJ0BKX6_9PEZI</name>
<feature type="domain" description="Acid ceramidase N-terminal" evidence="3">
    <location>
        <begin position="68"/>
        <end position="133"/>
    </location>
</feature>
<dbReference type="AlphaFoldDB" id="A0AAJ0BKX6"/>
<proteinExistence type="predicted"/>
<evidence type="ECO:0000256" key="1">
    <source>
        <dbReference type="ARBA" id="ARBA00011891"/>
    </source>
</evidence>
<dbReference type="PANTHER" id="PTHR28583:SF1">
    <property type="entry name" value="ACID CERAMIDASE"/>
    <property type="match status" value="1"/>
</dbReference>
<reference evidence="4" key="1">
    <citation type="submission" date="2023-06" db="EMBL/GenBank/DDBJ databases">
        <title>Genome-scale phylogeny and comparative genomics of the fungal order Sordariales.</title>
        <authorList>
            <consortium name="Lawrence Berkeley National Laboratory"/>
            <person name="Hensen N."/>
            <person name="Bonometti L."/>
            <person name="Westerberg I."/>
            <person name="Brannstrom I.O."/>
            <person name="Guillou S."/>
            <person name="Cros-Aarteil S."/>
            <person name="Calhoun S."/>
            <person name="Haridas S."/>
            <person name="Kuo A."/>
            <person name="Mondo S."/>
            <person name="Pangilinan J."/>
            <person name="Riley R."/>
            <person name="Labutti K."/>
            <person name="Andreopoulos B."/>
            <person name="Lipzen A."/>
            <person name="Chen C."/>
            <person name="Yanf M."/>
            <person name="Daum C."/>
            <person name="Ng V."/>
            <person name="Clum A."/>
            <person name="Steindorff A."/>
            <person name="Ohm R."/>
            <person name="Martin F."/>
            <person name="Silar P."/>
            <person name="Natvig D."/>
            <person name="Lalanne C."/>
            <person name="Gautier V."/>
            <person name="Ament-Velasquez S.L."/>
            <person name="Kruys A."/>
            <person name="Hutchinson M.I."/>
            <person name="Powell A.J."/>
            <person name="Barry K."/>
            <person name="Miller A.N."/>
            <person name="Grigoriev I.V."/>
            <person name="Debuchy R."/>
            <person name="Gladieux P."/>
            <person name="Thoren M.H."/>
            <person name="Johannesson H."/>
        </authorList>
    </citation>
    <scope>NUCLEOTIDE SEQUENCE</scope>
    <source>
        <strain evidence="4">PSN4</strain>
    </source>
</reference>
<protein>
    <recommendedName>
        <fullName evidence="1">ceramidase</fullName>
        <ecNumber evidence="1">3.5.1.23</ecNumber>
    </recommendedName>
</protein>
<dbReference type="InterPro" id="IPR029130">
    <property type="entry name" value="Acid_ceramidase_N"/>
</dbReference>
<feature type="region of interest" description="Disordered" evidence="2">
    <location>
        <begin position="1"/>
        <end position="78"/>
    </location>
</feature>
<evidence type="ECO:0000313" key="4">
    <source>
        <dbReference type="EMBL" id="KAK1759850.1"/>
    </source>
</evidence>
<dbReference type="Pfam" id="PF15508">
    <property type="entry name" value="NAAA-beta"/>
    <property type="match status" value="1"/>
</dbReference>
<dbReference type="EMBL" id="MU839828">
    <property type="protein sequence ID" value="KAK1759850.1"/>
    <property type="molecule type" value="Genomic_DNA"/>
</dbReference>
<sequence>MASTATADQVQPPATTPPSTPPKPADANNNPTTPADHISPAAPTNDPTLADDIPTTPINNPRTLAGHAPPRYTVNLSDPPSHRYDAIINSMRPSLQRANLPGQFTSLLDVMLSSLPRALRRLIHSLSKLILRRVHSSEQTAEIRGISRESGIPMHILVALNVLLDVLLGCTSGGVRCAGRVVHFRTLDWEMDPLRELVVEIDYVNDDKEVVASTVGYLGYVGVLTGVRRGLSVSLNYRAWHSRDTLRQRVAFRWHQAMVVLGRRPAVSSVLRGLVFCSPGEGFAQRGEEGEKERELSEQSIDEIVKYLEDVPSTAAYLILCTPSRVYSLEKDNRHAVAVHTDSYFLATCNHDVADEAHPSSLAHANAVEGMEALVEDSIERKTAVRRAWEREVELLGKGESDEEGVDMDAVVRMVQLEGISNEMTHYAVVMDSRDGKVLWRRAYEVGELGGGSESESERDSESE</sequence>
<evidence type="ECO:0000259" key="3">
    <source>
        <dbReference type="Pfam" id="PF15508"/>
    </source>
</evidence>
<gene>
    <name evidence="4" type="ORF">QBC47DRAFT_373181</name>
</gene>
<dbReference type="GO" id="GO:0017040">
    <property type="term" value="F:N-acylsphingosine amidohydrolase activity"/>
    <property type="evidence" value="ECO:0007669"/>
    <property type="project" value="UniProtKB-EC"/>
</dbReference>
<feature type="compositionally biased region" description="Pro residues" evidence="2">
    <location>
        <begin position="14"/>
        <end position="24"/>
    </location>
</feature>
<dbReference type="EC" id="3.5.1.23" evidence="1"/>
<keyword evidence="5" id="KW-1185">Reference proteome</keyword>
<evidence type="ECO:0000256" key="2">
    <source>
        <dbReference type="SAM" id="MobiDB-lite"/>
    </source>
</evidence>